<keyword evidence="2" id="KW-0479">Metal-binding</keyword>
<dbReference type="NCBIfam" id="TIGR03473">
    <property type="entry name" value="HpnK"/>
    <property type="match status" value="1"/>
</dbReference>
<gene>
    <name evidence="6" type="ordered locus">Acry_1837</name>
</gene>
<dbReference type="RefSeq" id="WP_011942525.1">
    <property type="nucleotide sequence ID" value="NC_009484.1"/>
</dbReference>
<sequence>MRSDAEVIFSADDFGLTDSVNEAVERAHLEGALTQASLMVAAPAAADAVARARRLPSLNVGLHLVLVEGDSVLGHTALPTITGADGRFGADQVARGFRYFFSPAARRELAAEIRAQFEAFAATGLTLHHADSHKHMHMHPTVASLMIRIGREFGLRRIRVPAEPPAVLRASGDRPGFPAHALYAWSRVIRAQASRAGLSSPDHILGIRRSGHMTPERVNAYLEVLPSGSTEIYFHPATRRCRDLERLMPDYEHVAEFEALCAIRDRA</sequence>
<protein>
    <submittedName>
        <fullName evidence="6">YdjC family protein</fullName>
    </submittedName>
</protein>
<dbReference type="GO" id="GO:0005975">
    <property type="term" value="P:carbohydrate metabolic process"/>
    <property type="evidence" value="ECO:0007669"/>
    <property type="project" value="InterPro"/>
</dbReference>
<dbReference type="Proteomes" id="UP000000245">
    <property type="component" value="Chromosome"/>
</dbReference>
<name>A5FZK7_ACICJ</name>
<evidence type="ECO:0000256" key="4">
    <source>
        <dbReference type="ARBA" id="ARBA00022842"/>
    </source>
</evidence>
<dbReference type="Gene3D" id="3.20.20.370">
    <property type="entry name" value="Glycoside hydrolase/deacetylase"/>
    <property type="match status" value="1"/>
</dbReference>
<dbReference type="AlphaFoldDB" id="A5FZK7"/>
<dbReference type="GO" id="GO:0019213">
    <property type="term" value="F:deacetylase activity"/>
    <property type="evidence" value="ECO:0007669"/>
    <property type="project" value="TreeGrafter"/>
</dbReference>
<dbReference type="PANTHER" id="PTHR31609">
    <property type="entry name" value="YDJC DEACETYLASE FAMILY MEMBER"/>
    <property type="match status" value="1"/>
</dbReference>
<evidence type="ECO:0000256" key="3">
    <source>
        <dbReference type="ARBA" id="ARBA00022801"/>
    </source>
</evidence>
<dbReference type="InterPro" id="IPR006879">
    <property type="entry name" value="YdjC-like"/>
</dbReference>
<dbReference type="Pfam" id="PF04794">
    <property type="entry name" value="YdjC"/>
    <property type="match status" value="1"/>
</dbReference>
<reference evidence="6 7" key="1">
    <citation type="submission" date="2007-05" db="EMBL/GenBank/DDBJ databases">
        <title>Complete sequence of chromosome of Acidiphilium cryptum JF-5.</title>
        <authorList>
            <consortium name="US DOE Joint Genome Institute"/>
            <person name="Copeland A."/>
            <person name="Lucas S."/>
            <person name="Lapidus A."/>
            <person name="Barry K."/>
            <person name="Detter J.C."/>
            <person name="Glavina del Rio T."/>
            <person name="Hammon N."/>
            <person name="Israni S."/>
            <person name="Dalin E."/>
            <person name="Tice H."/>
            <person name="Pitluck S."/>
            <person name="Sims D."/>
            <person name="Brettin T."/>
            <person name="Bruce D."/>
            <person name="Han C."/>
            <person name="Schmutz J."/>
            <person name="Larimer F."/>
            <person name="Land M."/>
            <person name="Hauser L."/>
            <person name="Kyrpides N."/>
            <person name="Kim E."/>
            <person name="Magnuson T."/>
            <person name="Richardson P."/>
        </authorList>
    </citation>
    <scope>NUCLEOTIDE SEQUENCE [LARGE SCALE GENOMIC DNA]</scope>
    <source>
        <strain evidence="6 7">JF-5</strain>
    </source>
</reference>
<evidence type="ECO:0000313" key="6">
    <source>
        <dbReference type="EMBL" id="ABQ31039.1"/>
    </source>
</evidence>
<dbReference type="EMBL" id="CP000697">
    <property type="protein sequence ID" value="ABQ31039.1"/>
    <property type="molecule type" value="Genomic_DNA"/>
</dbReference>
<dbReference type="SUPFAM" id="SSF88713">
    <property type="entry name" value="Glycoside hydrolase/deacetylase"/>
    <property type="match status" value="1"/>
</dbReference>
<evidence type="ECO:0000256" key="1">
    <source>
        <dbReference type="ARBA" id="ARBA00001946"/>
    </source>
</evidence>
<dbReference type="CDD" id="cd10804">
    <property type="entry name" value="YdjC_HpnK_like"/>
    <property type="match status" value="1"/>
</dbReference>
<dbReference type="PANTHER" id="PTHR31609:SF1">
    <property type="entry name" value="CARBOHYDRATE DEACETYLASE"/>
    <property type="match status" value="1"/>
</dbReference>
<keyword evidence="5" id="KW-0119">Carbohydrate metabolism</keyword>
<organism evidence="6 7">
    <name type="scientific">Acidiphilium cryptum (strain JF-5)</name>
    <dbReference type="NCBI Taxonomy" id="349163"/>
    <lineage>
        <taxon>Bacteria</taxon>
        <taxon>Pseudomonadati</taxon>
        <taxon>Pseudomonadota</taxon>
        <taxon>Alphaproteobacteria</taxon>
        <taxon>Acetobacterales</taxon>
        <taxon>Acidocellaceae</taxon>
        <taxon>Acidiphilium</taxon>
    </lineage>
</organism>
<evidence type="ECO:0000256" key="5">
    <source>
        <dbReference type="ARBA" id="ARBA00023277"/>
    </source>
</evidence>
<accession>A5FZK7</accession>
<dbReference type="InterPro" id="IPR017836">
    <property type="entry name" value="Hopanoid_biosynth-assoc_HpnK"/>
</dbReference>
<evidence type="ECO:0000256" key="2">
    <source>
        <dbReference type="ARBA" id="ARBA00022723"/>
    </source>
</evidence>
<dbReference type="eggNOG" id="COG3394">
    <property type="taxonomic scope" value="Bacteria"/>
</dbReference>
<evidence type="ECO:0000313" key="7">
    <source>
        <dbReference type="Proteomes" id="UP000000245"/>
    </source>
</evidence>
<keyword evidence="3" id="KW-0378">Hydrolase</keyword>
<keyword evidence="7" id="KW-1185">Reference proteome</keyword>
<dbReference type="KEGG" id="acr:Acry_1837"/>
<proteinExistence type="predicted"/>
<dbReference type="STRING" id="349163.Acry_1837"/>
<comment type="cofactor">
    <cofactor evidence="1">
        <name>Mg(2+)</name>
        <dbReference type="ChEBI" id="CHEBI:18420"/>
    </cofactor>
</comment>
<keyword evidence="4" id="KW-0460">Magnesium</keyword>
<dbReference type="InterPro" id="IPR011330">
    <property type="entry name" value="Glyco_hydro/deAcase_b/a-brl"/>
</dbReference>
<dbReference type="GO" id="GO:0046872">
    <property type="term" value="F:metal ion binding"/>
    <property type="evidence" value="ECO:0007669"/>
    <property type="project" value="UniProtKB-KW"/>
</dbReference>
<dbReference type="HOGENOM" id="CLU_064244_2_0_5"/>
<dbReference type="GO" id="GO:0016787">
    <property type="term" value="F:hydrolase activity"/>
    <property type="evidence" value="ECO:0007669"/>
    <property type="project" value="UniProtKB-KW"/>
</dbReference>